<keyword evidence="1" id="KW-0812">Transmembrane</keyword>
<sequence>YGPGHSKRPASNGSVSAASLFPFLIRTFLHLPFSSPPFFAPFITTLGTVGGVIRAHQVLDLSNACSCFLAGFSLVSSGLYFTLPFSMIPLMEVVFFLTLGRVGCKDCEFPSFVWLWYPRICVDLDGIVALDERRPIAMSRRPVNNARRFPDSSSVPFVGSLHPKARTSPVLSVGLLLLGGFLLVLYSYGGSVFHYLREGLLCFQCYNFQVVLSVTEELSVMKATFIDMAGASCTAEVQQAIPFLKKAYGDSMLKVLHVGPETCSVVFKLLKEEDTEAWGVEPYDMEDADSSCKILVRKGIVREADIKFPLPYRQKSFSLVIVSDALDYLSPKYLNKTLPELARVSTDGVVIFSGYPGQQRIKVQDQSKFGKPAKLRSSSWWIRFFVQIGLEENETAAKKFEQATIKRSYTPGCQVFHLNPSHRY</sequence>
<keyword evidence="1" id="KW-1133">Transmembrane helix</keyword>
<accession>A0A843XIS1</accession>
<dbReference type="AlphaFoldDB" id="A0A843XIS1"/>
<feature type="transmembrane region" description="Helical" evidence="1">
    <location>
        <begin position="38"/>
        <end position="55"/>
    </location>
</feature>
<name>A0A843XIS1_COLES</name>
<feature type="non-terminal residue" evidence="2">
    <location>
        <position position="424"/>
    </location>
</feature>
<keyword evidence="3" id="KW-1185">Reference proteome</keyword>
<reference evidence="2" key="1">
    <citation type="submission" date="2017-07" db="EMBL/GenBank/DDBJ databases">
        <title>Taro Niue Genome Assembly and Annotation.</title>
        <authorList>
            <person name="Atibalentja N."/>
            <person name="Keating K."/>
            <person name="Fields C.J."/>
        </authorList>
    </citation>
    <scope>NUCLEOTIDE SEQUENCE</scope>
    <source>
        <strain evidence="2">Niue_2</strain>
        <tissue evidence="2">Leaf</tissue>
    </source>
</reference>
<evidence type="ECO:0000313" key="3">
    <source>
        <dbReference type="Proteomes" id="UP000652761"/>
    </source>
</evidence>
<dbReference type="OrthoDB" id="745247at2759"/>
<feature type="transmembrane region" description="Helical" evidence="1">
    <location>
        <begin position="170"/>
        <end position="188"/>
    </location>
</feature>
<organism evidence="2 3">
    <name type="scientific">Colocasia esculenta</name>
    <name type="common">Wild taro</name>
    <name type="synonym">Arum esculentum</name>
    <dbReference type="NCBI Taxonomy" id="4460"/>
    <lineage>
        <taxon>Eukaryota</taxon>
        <taxon>Viridiplantae</taxon>
        <taxon>Streptophyta</taxon>
        <taxon>Embryophyta</taxon>
        <taxon>Tracheophyta</taxon>
        <taxon>Spermatophyta</taxon>
        <taxon>Magnoliopsida</taxon>
        <taxon>Liliopsida</taxon>
        <taxon>Araceae</taxon>
        <taxon>Aroideae</taxon>
        <taxon>Colocasieae</taxon>
        <taxon>Colocasia</taxon>
    </lineage>
</organism>
<gene>
    <name evidence="2" type="ORF">Taro_052111</name>
</gene>
<comment type="caution">
    <text evidence="2">The sequence shown here is derived from an EMBL/GenBank/DDBJ whole genome shotgun (WGS) entry which is preliminary data.</text>
</comment>
<protein>
    <submittedName>
        <fullName evidence="2">Uncharacterized protein</fullName>
    </submittedName>
</protein>
<dbReference type="PANTHER" id="PTHR34208">
    <property type="entry name" value="S-ADENOSYL-L-METHIONINE-DEPENDENT METHYLTRANSFERASE-RELATED"/>
    <property type="match status" value="1"/>
</dbReference>
<dbReference type="InterPro" id="IPR044689">
    <property type="entry name" value="CGR2/3"/>
</dbReference>
<feature type="transmembrane region" description="Helical" evidence="1">
    <location>
        <begin position="67"/>
        <end position="88"/>
    </location>
</feature>
<dbReference type="EMBL" id="NMUH01008669">
    <property type="protein sequence ID" value="MQM19111.1"/>
    <property type="molecule type" value="Genomic_DNA"/>
</dbReference>
<dbReference type="GO" id="GO:0008168">
    <property type="term" value="F:methyltransferase activity"/>
    <property type="evidence" value="ECO:0007669"/>
    <property type="project" value="InterPro"/>
</dbReference>
<evidence type="ECO:0000256" key="1">
    <source>
        <dbReference type="SAM" id="Phobius"/>
    </source>
</evidence>
<dbReference type="Gene3D" id="3.40.50.150">
    <property type="entry name" value="Vaccinia Virus protein VP39"/>
    <property type="match status" value="1"/>
</dbReference>
<proteinExistence type="predicted"/>
<dbReference type="InterPro" id="IPR029063">
    <property type="entry name" value="SAM-dependent_MTases_sf"/>
</dbReference>
<dbReference type="PANTHER" id="PTHR34208:SF5">
    <property type="entry name" value="OS01G0144000 PROTEIN"/>
    <property type="match status" value="1"/>
</dbReference>
<evidence type="ECO:0000313" key="2">
    <source>
        <dbReference type="EMBL" id="MQM19111.1"/>
    </source>
</evidence>
<keyword evidence="1" id="KW-0472">Membrane</keyword>
<dbReference type="SUPFAM" id="SSF53335">
    <property type="entry name" value="S-adenosyl-L-methionine-dependent methyltransferases"/>
    <property type="match status" value="1"/>
</dbReference>
<dbReference type="Proteomes" id="UP000652761">
    <property type="component" value="Unassembled WGS sequence"/>
</dbReference>
<dbReference type="GO" id="GO:0045488">
    <property type="term" value="P:pectin metabolic process"/>
    <property type="evidence" value="ECO:0007669"/>
    <property type="project" value="InterPro"/>
</dbReference>